<gene>
    <name evidence="4" type="ordered locus">Sgly_0914</name>
</gene>
<feature type="domain" description="Peptidase M56" evidence="2">
    <location>
        <begin position="9"/>
        <end position="300"/>
    </location>
</feature>
<proteinExistence type="predicted"/>
<accession>F0T1Z4</accession>
<dbReference type="Pfam" id="PF17225">
    <property type="entry name" value="DUF5301"/>
    <property type="match status" value="1"/>
</dbReference>
<dbReference type="RefSeq" id="WP_013624129.1">
    <property type="nucleotide sequence ID" value="NC_015172.1"/>
</dbReference>
<dbReference type="PANTHER" id="PTHR34978">
    <property type="entry name" value="POSSIBLE SENSOR-TRANSDUCER PROTEIN BLAR"/>
    <property type="match status" value="1"/>
</dbReference>
<dbReference type="CDD" id="cd07341">
    <property type="entry name" value="M56_BlaR1_MecR1_like"/>
    <property type="match status" value="1"/>
</dbReference>
<dbReference type="AlphaFoldDB" id="F0T1Z4"/>
<dbReference type="EMBL" id="CP002547">
    <property type="protein sequence ID" value="ADY55258.1"/>
    <property type="molecule type" value="Genomic_DNA"/>
</dbReference>
<dbReference type="HOGENOM" id="CLU_486530_0_0_9"/>
<evidence type="ECO:0000259" key="2">
    <source>
        <dbReference type="Pfam" id="PF05569"/>
    </source>
</evidence>
<dbReference type="InterPro" id="IPR033782">
    <property type="entry name" value="DUF5301"/>
</dbReference>
<dbReference type="KEGG" id="sgy:Sgly_0914"/>
<dbReference type="Gene3D" id="2.60.40.4250">
    <property type="match status" value="1"/>
</dbReference>
<name>F0T1Z4_SYNGF</name>
<dbReference type="OrthoDB" id="9770467at2"/>
<dbReference type="STRING" id="645991.Sgly_0914"/>
<keyword evidence="1" id="KW-0472">Membrane</keyword>
<dbReference type="InterPro" id="IPR052173">
    <property type="entry name" value="Beta-lactam_resp_regulator"/>
</dbReference>
<dbReference type="InterPro" id="IPR008756">
    <property type="entry name" value="Peptidase_M56"/>
</dbReference>
<sequence length="560" mass="62595">MLESLFVTLLEVSGTAGLMILVLKLLSPLFNQFYASKLKYWIWLVLAVRLMIPVNFSIPMTPVEMSIPDRQMNAWTTPAPTQQNPGGTPPVINHPVTEAPPISLTLIEAAMIIWIIGCVVFLSNQIAGYLVLKKKALRWSKAPADPRIVAAVAPASTSVGLTKTITLRISERVAGPMMIGFTQPILFLPHEDYSDTDIAFIMRHELTHCKRHDLWYKLLLVFVNALHWFNPFVYLMFREASADLELSCDDEVIKGVSPELRRAYGETILTEIKRQKNFQTPLSTYFFGGQKRLKSRLQNILNTKKRGNGTVVLVLTVLAITLVSALVACRVSEQGINADQIEEIKISMQDKGLQVSGDHVYPKENRQGIQGIVDILNRASPTAKKSVNDVPPDDRVIKVELLPNKTVYLYQDGEKYYAETPYESVAELTKEAYETILEMFGPIHPFPEDTDKTQFLAALQTMLEQYRSGQPPETGMEHRFDPAPQGLLLPSVNSADDFELTDGSTESLYAAIIRFGENDAYSVRMALNQFSEDGENRWGVTSVYFSGPDTGTDESAAQGR</sequence>
<dbReference type="Pfam" id="PF05569">
    <property type="entry name" value="Peptidase_M56"/>
    <property type="match status" value="1"/>
</dbReference>
<keyword evidence="1" id="KW-0812">Transmembrane</keyword>
<protein>
    <submittedName>
        <fullName evidence="4">Peptidase M56 BlaR1</fullName>
    </submittedName>
</protein>
<dbReference type="eggNOG" id="COG4219">
    <property type="taxonomic scope" value="Bacteria"/>
</dbReference>
<evidence type="ECO:0000313" key="4">
    <source>
        <dbReference type="EMBL" id="ADY55258.1"/>
    </source>
</evidence>
<evidence type="ECO:0000259" key="3">
    <source>
        <dbReference type="Pfam" id="PF17225"/>
    </source>
</evidence>
<feature type="transmembrane region" description="Helical" evidence="1">
    <location>
        <begin position="38"/>
        <end position="58"/>
    </location>
</feature>
<dbReference type="PANTHER" id="PTHR34978:SF3">
    <property type="entry name" value="SLR0241 PROTEIN"/>
    <property type="match status" value="1"/>
</dbReference>
<evidence type="ECO:0000256" key="1">
    <source>
        <dbReference type="SAM" id="Phobius"/>
    </source>
</evidence>
<feature type="transmembrane region" description="Helical" evidence="1">
    <location>
        <begin position="311"/>
        <end position="329"/>
    </location>
</feature>
<feature type="transmembrane region" description="Helical" evidence="1">
    <location>
        <begin position="111"/>
        <end position="132"/>
    </location>
</feature>
<feature type="domain" description="DUF5301" evidence="3">
    <location>
        <begin position="337"/>
        <end position="427"/>
    </location>
</feature>
<keyword evidence="1" id="KW-1133">Transmembrane helix</keyword>
<dbReference type="Proteomes" id="UP000007488">
    <property type="component" value="Chromosome"/>
</dbReference>
<organism evidence="4 5">
    <name type="scientific">Syntrophobotulus glycolicus (strain DSM 8271 / FlGlyR)</name>
    <dbReference type="NCBI Taxonomy" id="645991"/>
    <lineage>
        <taxon>Bacteria</taxon>
        <taxon>Bacillati</taxon>
        <taxon>Bacillota</taxon>
        <taxon>Clostridia</taxon>
        <taxon>Eubacteriales</taxon>
        <taxon>Desulfitobacteriaceae</taxon>
        <taxon>Syntrophobotulus</taxon>
    </lineage>
</organism>
<keyword evidence="5" id="KW-1185">Reference proteome</keyword>
<reference evidence="5" key="2">
    <citation type="submission" date="2011-02" db="EMBL/GenBank/DDBJ databases">
        <title>The complete genome of Syntrophobotulus glycolicus DSM 8271.</title>
        <authorList>
            <person name="Lucas S."/>
            <person name="Copeland A."/>
            <person name="Lapidus A."/>
            <person name="Bruce D."/>
            <person name="Goodwin L."/>
            <person name="Pitluck S."/>
            <person name="Kyrpides N."/>
            <person name="Mavromatis K."/>
            <person name="Pagani I."/>
            <person name="Ivanova N."/>
            <person name="Mikhailova N."/>
            <person name="Chertkov O."/>
            <person name="Held B."/>
            <person name="Detter J.C."/>
            <person name="Tapia R."/>
            <person name="Han C."/>
            <person name="Land M."/>
            <person name="Hauser L."/>
            <person name="Markowitz V."/>
            <person name="Cheng J.-F."/>
            <person name="Hugenholtz P."/>
            <person name="Woyke T."/>
            <person name="Wu D."/>
            <person name="Spring S."/>
            <person name="Schroeder M."/>
            <person name="Brambilla E."/>
            <person name="Klenk H.-P."/>
            <person name="Eisen J.A."/>
        </authorList>
    </citation>
    <scope>NUCLEOTIDE SEQUENCE [LARGE SCALE GENOMIC DNA]</scope>
    <source>
        <strain evidence="5">DSM 8271 / FlGlyR</strain>
    </source>
</reference>
<evidence type="ECO:0000313" key="5">
    <source>
        <dbReference type="Proteomes" id="UP000007488"/>
    </source>
</evidence>
<feature type="transmembrane region" description="Helical" evidence="1">
    <location>
        <begin position="6"/>
        <end position="26"/>
    </location>
</feature>
<reference evidence="4 5" key="1">
    <citation type="journal article" date="2011" name="Stand. Genomic Sci.">
        <title>Complete genome sequence of Syntrophobotulus glycolicus type strain (FlGlyR).</title>
        <authorList>
            <person name="Han C."/>
            <person name="Mwirichia R."/>
            <person name="Chertkov O."/>
            <person name="Held B."/>
            <person name="Lapidus A."/>
            <person name="Nolan M."/>
            <person name="Lucas S."/>
            <person name="Hammon N."/>
            <person name="Deshpande S."/>
            <person name="Cheng J.F."/>
            <person name="Tapia R."/>
            <person name="Goodwin L."/>
            <person name="Pitluck S."/>
            <person name="Huntemann M."/>
            <person name="Liolios K."/>
            <person name="Ivanova N."/>
            <person name="Pagani I."/>
            <person name="Mavromatis K."/>
            <person name="Ovchinikova G."/>
            <person name="Pati A."/>
            <person name="Chen A."/>
            <person name="Palaniappan K."/>
            <person name="Land M."/>
            <person name="Hauser L."/>
            <person name="Brambilla E.M."/>
            <person name="Rohde M."/>
            <person name="Spring S."/>
            <person name="Sikorski J."/>
            <person name="Goker M."/>
            <person name="Woyke T."/>
            <person name="Bristow J."/>
            <person name="Eisen J.A."/>
            <person name="Markowitz V."/>
            <person name="Hugenholtz P."/>
            <person name="Kyrpides N.C."/>
            <person name="Klenk H.P."/>
            <person name="Detter J.C."/>
        </authorList>
    </citation>
    <scope>NUCLEOTIDE SEQUENCE [LARGE SCALE GENOMIC DNA]</scope>
    <source>
        <strain evidence="5">DSM 8271 / FlGlyR</strain>
    </source>
</reference>